<dbReference type="GO" id="GO:0008982">
    <property type="term" value="F:protein-N(PI)-phosphohistidine-sugar phosphotransferase activity"/>
    <property type="evidence" value="ECO:0007669"/>
    <property type="project" value="InterPro"/>
</dbReference>
<name>A0A845DYP6_9BACI</name>
<feature type="domain" description="PTS EIIA type-2" evidence="6">
    <location>
        <begin position="541"/>
        <end position="688"/>
    </location>
</feature>
<dbReference type="EMBL" id="WMET01000001">
    <property type="protein sequence ID" value="MYL18574.1"/>
    <property type="molecule type" value="Genomic_DNA"/>
</dbReference>
<proteinExistence type="predicted"/>
<comment type="caution">
    <text evidence="9">The sequence shown here is derived from an EMBL/GenBank/DDBJ whole genome shotgun (WGS) entry which is preliminary data.</text>
</comment>
<organism evidence="9 10">
    <name type="scientific">Halobacillus litoralis</name>
    <dbReference type="NCBI Taxonomy" id="45668"/>
    <lineage>
        <taxon>Bacteria</taxon>
        <taxon>Bacillati</taxon>
        <taxon>Bacillota</taxon>
        <taxon>Bacilli</taxon>
        <taxon>Bacillales</taxon>
        <taxon>Bacillaceae</taxon>
        <taxon>Halobacillus</taxon>
    </lineage>
</organism>
<dbReference type="PROSITE" id="PS51000">
    <property type="entry name" value="HTH_DEOR_2"/>
    <property type="match status" value="1"/>
</dbReference>
<feature type="domain" description="PRD" evidence="8">
    <location>
        <begin position="310"/>
        <end position="415"/>
    </location>
</feature>
<dbReference type="InterPro" id="IPR016152">
    <property type="entry name" value="PTrfase/Anion_transptr"/>
</dbReference>
<dbReference type="GO" id="GO:0009401">
    <property type="term" value="P:phosphoenolpyruvate-dependent sugar phosphotransferase system"/>
    <property type="evidence" value="ECO:0007669"/>
    <property type="project" value="InterPro"/>
</dbReference>
<dbReference type="SUPFAM" id="SSF55804">
    <property type="entry name" value="Phoshotransferase/anion transport protein"/>
    <property type="match status" value="1"/>
</dbReference>
<dbReference type="InterPro" id="IPR036634">
    <property type="entry name" value="PRD_sf"/>
</dbReference>
<evidence type="ECO:0000259" key="6">
    <source>
        <dbReference type="PROSITE" id="PS51094"/>
    </source>
</evidence>
<dbReference type="InterPro" id="IPR002178">
    <property type="entry name" value="PTS_EIIA_type-2_dom"/>
</dbReference>
<dbReference type="PROSITE" id="PS51094">
    <property type="entry name" value="PTS_EIIA_TYPE_2"/>
    <property type="match status" value="1"/>
</dbReference>
<dbReference type="InterPro" id="IPR050661">
    <property type="entry name" value="BglG_antiterminators"/>
</dbReference>
<dbReference type="Gene3D" id="3.40.50.2300">
    <property type="match status" value="1"/>
</dbReference>
<evidence type="ECO:0000256" key="4">
    <source>
        <dbReference type="ARBA" id="ARBA00023163"/>
    </source>
</evidence>
<evidence type="ECO:0000259" key="7">
    <source>
        <dbReference type="PROSITE" id="PS51099"/>
    </source>
</evidence>
<dbReference type="GO" id="GO:0003700">
    <property type="term" value="F:DNA-binding transcription factor activity"/>
    <property type="evidence" value="ECO:0007669"/>
    <property type="project" value="InterPro"/>
</dbReference>
<dbReference type="Pfam" id="PF08279">
    <property type="entry name" value="HTH_11"/>
    <property type="match status" value="2"/>
</dbReference>
<dbReference type="InterPro" id="IPR036095">
    <property type="entry name" value="PTS_EIIB-like_sf"/>
</dbReference>
<dbReference type="AlphaFoldDB" id="A0A845DYP6"/>
<evidence type="ECO:0000259" key="5">
    <source>
        <dbReference type="PROSITE" id="PS51000"/>
    </source>
</evidence>
<dbReference type="InterPro" id="IPR036390">
    <property type="entry name" value="WH_DNA-bd_sf"/>
</dbReference>
<feature type="domain" description="PRD" evidence="8">
    <location>
        <begin position="200"/>
        <end position="305"/>
    </location>
</feature>
<keyword evidence="1" id="KW-0808">Transferase</keyword>
<evidence type="ECO:0000256" key="3">
    <source>
        <dbReference type="ARBA" id="ARBA00023015"/>
    </source>
</evidence>
<reference evidence="9 10" key="1">
    <citation type="submission" date="2019-11" db="EMBL/GenBank/DDBJ databases">
        <title>Genome sequences of 17 halophilic strains isolated from different environments.</title>
        <authorList>
            <person name="Furrow R.E."/>
        </authorList>
    </citation>
    <scope>NUCLEOTIDE SEQUENCE [LARGE SCALE GENOMIC DNA]</scope>
    <source>
        <strain evidence="9 10">22511_23_Filter</strain>
    </source>
</reference>
<dbReference type="PANTHER" id="PTHR30185">
    <property type="entry name" value="CRYPTIC BETA-GLUCOSIDE BGL OPERON ANTITERMINATOR"/>
    <property type="match status" value="1"/>
</dbReference>
<dbReference type="Proteomes" id="UP000460949">
    <property type="component" value="Unassembled WGS sequence"/>
</dbReference>
<dbReference type="InterPro" id="IPR013011">
    <property type="entry name" value="PTS_EIIB_2"/>
</dbReference>
<dbReference type="Pfam" id="PF00874">
    <property type="entry name" value="PRD"/>
    <property type="match status" value="2"/>
</dbReference>
<protein>
    <submittedName>
        <fullName evidence="9">PRD domain-containing protein</fullName>
    </submittedName>
</protein>
<dbReference type="InterPro" id="IPR011608">
    <property type="entry name" value="PRD"/>
</dbReference>
<keyword evidence="3" id="KW-0805">Transcription regulation</keyword>
<evidence type="ECO:0000256" key="2">
    <source>
        <dbReference type="ARBA" id="ARBA00022737"/>
    </source>
</evidence>
<dbReference type="InterPro" id="IPR003501">
    <property type="entry name" value="PTS_EIIB_2/3"/>
</dbReference>
<dbReference type="PROSITE" id="PS51099">
    <property type="entry name" value="PTS_EIIB_TYPE_2"/>
    <property type="match status" value="1"/>
</dbReference>
<dbReference type="SUPFAM" id="SSF52794">
    <property type="entry name" value="PTS system IIB component-like"/>
    <property type="match status" value="1"/>
</dbReference>
<gene>
    <name evidence="9" type="ORF">GLW04_01660</name>
</gene>
<dbReference type="SUPFAM" id="SSF46785">
    <property type="entry name" value="Winged helix' DNA-binding domain"/>
    <property type="match status" value="2"/>
</dbReference>
<dbReference type="Gene3D" id="1.10.1790.10">
    <property type="entry name" value="PRD domain"/>
    <property type="match status" value="2"/>
</dbReference>
<dbReference type="InterPro" id="IPR036388">
    <property type="entry name" value="WH-like_DNA-bd_sf"/>
</dbReference>
<feature type="domain" description="HTH deoR-type" evidence="5">
    <location>
        <begin position="4"/>
        <end position="64"/>
    </location>
</feature>
<dbReference type="RefSeq" id="WP_160835031.1">
    <property type="nucleotide sequence ID" value="NZ_WMET01000001.1"/>
</dbReference>
<dbReference type="SUPFAM" id="SSF63520">
    <property type="entry name" value="PTS-regulatory domain, PRD"/>
    <property type="match status" value="2"/>
</dbReference>
<keyword evidence="4" id="KW-0804">Transcription</keyword>
<dbReference type="PANTHER" id="PTHR30185:SF18">
    <property type="entry name" value="TRANSCRIPTIONAL REGULATOR MTLR"/>
    <property type="match status" value="1"/>
</dbReference>
<evidence type="ECO:0000313" key="10">
    <source>
        <dbReference type="Proteomes" id="UP000460949"/>
    </source>
</evidence>
<dbReference type="Pfam" id="PF02302">
    <property type="entry name" value="PTS_IIB"/>
    <property type="match status" value="1"/>
</dbReference>
<evidence type="ECO:0000256" key="1">
    <source>
        <dbReference type="ARBA" id="ARBA00022679"/>
    </source>
</evidence>
<dbReference type="PROSITE" id="PS51372">
    <property type="entry name" value="PRD_2"/>
    <property type="match status" value="2"/>
</dbReference>
<dbReference type="Pfam" id="PF00359">
    <property type="entry name" value="PTS_EIIA_2"/>
    <property type="match status" value="1"/>
</dbReference>
<sequence length="697" mass="78566">MYVTARERKILEQLFSGEEKVTIKRVADDLGISTRTVHRDLKGIEQALQDYGLQLSKQSGGLLALEGPFENRQQFKRELHQQETVDYTPEERQVLILSKLLESREPVKLSALAADLGVTSATASNDLDKVEHHLESFDLTLVRRRGYGVEVKGAESGIRKAISSLIMKHLNELDLFSILQQNMQAEKKPVSSISGQVLEFVQPDKLTQIETHVDQLRDRLHYPLADSAYIALVIHLGLAIERIQYGEIIHMEEEQLGKLRHSKEFEFARELTRMLADAFQLDIPEAETGFITMHLMGAKARYDRHSVLEDSNMSIAFKTKQLITEVTKRTGIQFQQSDRLLHDLVAHLKPSLYRLQHQMGIENTFTDQMMEDYPELFVHTEESLAQVFPDLFFPKEEIAFVVMHFASALLKLEGRGGLDVLVVCSSGIGTAKILAAKLQKRFNEIETVEHRSLFELKDMENGNYDVVVSTIELPDIEDYVRVSPVLPQKDVHKLEHTIRRVQVLQHLKEAKKVPAPSESPVNFGQVRDKLKSWRSYADVVDKLLGRLAAFQTGGSDIQEVLTSMTGDLAADGFIPDGPAVQKALLEREEKGGLAIPGTSLALYHTRSGVVKEPSFTVHFTEQPVEAVDMGGEPAGVHTILLMLAPQDMSREGLETLSYLSSLIVEDEECVAVLESREEDTIVDYLSTKLYEYLQTKQ</sequence>
<keyword evidence="2" id="KW-0677">Repeat</keyword>
<dbReference type="Gene3D" id="1.10.10.10">
    <property type="entry name" value="Winged helix-like DNA-binding domain superfamily/Winged helix DNA-binding domain"/>
    <property type="match status" value="2"/>
</dbReference>
<evidence type="ECO:0000259" key="8">
    <source>
        <dbReference type="PROSITE" id="PS51372"/>
    </source>
</evidence>
<dbReference type="InterPro" id="IPR001034">
    <property type="entry name" value="DeoR_HTH"/>
</dbReference>
<feature type="domain" description="PTS EIIB type-2" evidence="7">
    <location>
        <begin position="418"/>
        <end position="506"/>
    </location>
</feature>
<accession>A0A845DYP6</accession>
<dbReference type="Gene3D" id="3.40.930.10">
    <property type="entry name" value="Mannitol-specific EII, Chain A"/>
    <property type="match status" value="1"/>
</dbReference>
<evidence type="ECO:0000313" key="9">
    <source>
        <dbReference type="EMBL" id="MYL18574.1"/>
    </source>
</evidence>
<dbReference type="CDD" id="cd05568">
    <property type="entry name" value="PTS_IIB_bgl_like"/>
    <property type="match status" value="1"/>
</dbReference>
<dbReference type="InterPro" id="IPR013196">
    <property type="entry name" value="HTH_11"/>
</dbReference>